<evidence type="ECO:0000256" key="8">
    <source>
        <dbReference type="ARBA" id="ARBA00022989"/>
    </source>
</evidence>
<comment type="caution">
    <text evidence="12">The sequence shown here is derived from an EMBL/GenBank/DDBJ whole genome shotgun (WGS) entry which is preliminary data.</text>
</comment>
<dbReference type="InterPro" id="IPR014046">
    <property type="entry name" value="C-di-AMP_synthase"/>
</dbReference>
<keyword evidence="3" id="KW-0808">Transferase</keyword>
<feature type="transmembrane region" description="Helical" evidence="10">
    <location>
        <begin position="13"/>
        <end position="30"/>
    </location>
</feature>
<dbReference type="PIRSF" id="PIRSF004793">
    <property type="entry name" value="UCP004793"/>
    <property type="match status" value="1"/>
</dbReference>
<gene>
    <name evidence="12" type="ORF">S03H2_36825</name>
</gene>
<evidence type="ECO:0000256" key="1">
    <source>
        <dbReference type="ARBA" id="ARBA00000877"/>
    </source>
</evidence>
<dbReference type="InterPro" id="IPR036888">
    <property type="entry name" value="DNA_integrity_DisA_N_sf"/>
</dbReference>
<keyword evidence="6" id="KW-0547">Nucleotide-binding</keyword>
<keyword evidence="4 10" id="KW-0812">Transmembrane</keyword>
<dbReference type="GO" id="GO:0005524">
    <property type="term" value="F:ATP binding"/>
    <property type="evidence" value="ECO:0007669"/>
    <property type="project" value="UniProtKB-KW"/>
</dbReference>
<feature type="transmembrane region" description="Helical" evidence="10">
    <location>
        <begin position="71"/>
        <end position="88"/>
    </location>
</feature>
<dbReference type="PANTHER" id="PTHR34185:SF1">
    <property type="entry name" value="DIADENYLATE CYCLASE"/>
    <property type="match status" value="1"/>
</dbReference>
<dbReference type="AlphaFoldDB" id="X1GP83"/>
<dbReference type="PANTHER" id="PTHR34185">
    <property type="entry name" value="DIADENYLATE CYCLASE"/>
    <property type="match status" value="1"/>
</dbReference>
<feature type="non-terminal residue" evidence="12">
    <location>
        <position position="1"/>
    </location>
</feature>
<feature type="transmembrane region" description="Helical" evidence="10">
    <location>
        <begin position="42"/>
        <end position="59"/>
    </location>
</feature>
<keyword evidence="8 10" id="KW-1133">Transmembrane helix</keyword>
<feature type="non-terminal residue" evidence="12">
    <location>
        <position position="279"/>
    </location>
</feature>
<sequence>LIDYFDRVGGYDWWVVAIELFLIGLVIYWAVDFLEGTRGERLFRGVIFILFAGVFILTLVVKQLEFERLEYLYKGFLIAVLIIAVAAFQPEIRRALIRIGQPRFWAGSSQQLSRTVEEIITAVTELSAARTGTIIVIEGRVALGEFIETGVRIDARVTAELLKTIFHPGTALHDMAVMIRGDRVVAARVQLPLTEAGSIDGVELGSRHRAAIGITAGSDATCLVVSEETGTISLARDGKLSRKVSESDIRSHLSSAMVERVPIVERFWRFPKKACISHN</sequence>
<dbReference type="InterPro" id="IPR050338">
    <property type="entry name" value="DisA"/>
</dbReference>
<keyword evidence="5" id="KW-0548">Nucleotidyltransferase</keyword>
<dbReference type="SUPFAM" id="SSF143597">
    <property type="entry name" value="YojJ-like"/>
    <property type="match status" value="1"/>
</dbReference>
<evidence type="ECO:0000256" key="7">
    <source>
        <dbReference type="ARBA" id="ARBA00022840"/>
    </source>
</evidence>
<accession>X1GP83</accession>
<keyword evidence="9 10" id="KW-0472">Membrane</keyword>
<organism evidence="12">
    <name type="scientific">marine sediment metagenome</name>
    <dbReference type="NCBI Taxonomy" id="412755"/>
    <lineage>
        <taxon>unclassified sequences</taxon>
        <taxon>metagenomes</taxon>
        <taxon>ecological metagenomes</taxon>
    </lineage>
</organism>
<name>X1GP83_9ZZZZ</name>
<dbReference type="PROSITE" id="PS51794">
    <property type="entry name" value="DAC"/>
    <property type="match status" value="1"/>
</dbReference>
<dbReference type="Pfam" id="PF02457">
    <property type="entry name" value="DAC"/>
    <property type="match status" value="1"/>
</dbReference>
<dbReference type="GO" id="GO:0006171">
    <property type="term" value="P:cAMP biosynthetic process"/>
    <property type="evidence" value="ECO:0007669"/>
    <property type="project" value="InterPro"/>
</dbReference>
<evidence type="ECO:0000256" key="3">
    <source>
        <dbReference type="ARBA" id="ARBA00022679"/>
    </source>
</evidence>
<dbReference type="GO" id="GO:0004016">
    <property type="term" value="F:adenylate cyclase activity"/>
    <property type="evidence" value="ECO:0007669"/>
    <property type="project" value="InterPro"/>
</dbReference>
<dbReference type="InterPro" id="IPR034701">
    <property type="entry name" value="CdaA"/>
</dbReference>
<proteinExistence type="inferred from homology"/>
<dbReference type="Gene3D" id="3.40.1700.10">
    <property type="entry name" value="DNA integrity scanning protein, DisA, N-terminal domain"/>
    <property type="match status" value="1"/>
</dbReference>
<dbReference type="InterPro" id="IPR003390">
    <property type="entry name" value="DNA_integrity_scan_DisA_N"/>
</dbReference>
<comment type="catalytic activity">
    <reaction evidence="1">
        <text>2 ATP = 3',3'-c-di-AMP + 2 diphosphate</text>
        <dbReference type="Rhea" id="RHEA:35655"/>
        <dbReference type="ChEBI" id="CHEBI:30616"/>
        <dbReference type="ChEBI" id="CHEBI:33019"/>
        <dbReference type="ChEBI" id="CHEBI:71500"/>
        <dbReference type="EC" id="2.7.7.85"/>
    </reaction>
</comment>
<dbReference type="EMBL" id="BARU01022623">
    <property type="protein sequence ID" value="GAH58957.1"/>
    <property type="molecule type" value="Genomic_DNA"/>
</dbReference>
<feature type="domain" description="DAC" evidence="11">
    <location>
        <begin position="89"/>
        <end position="246"/>
    </location>
</feature>
<evidence type="ECO:0000256" key="9">
    <source>
        <dbReference type="ARBA" id="ARBA00023136"/>
    </source>
</evidence>
<evidence type="ECO:0000256" key="4">
    <source>
        <dbReference type="ARBA" id="ARBA00022692"/>
    </source>
</evidence>
<dbReference type="HAMAP" id="MF_01499">
    <property type="entry name" value="DacA"/>
    <property type="match status" value="1"/>
</dbReference>
<evidence type="ECO:0000313" key="12">
    <source>
        <dbReference type="EMBL" id="GAH58957.1"/>
    </source>
</evidence>
<evidence type="ECO:0000256" key="2">
    <source>
        <dbReference type="ARBA" id="ARBA00022475"/>
    </source>
</evidence>
<evidence type="ECO:0000256" key="5">
    <source>
        <dbReference type="ARBA" id="ARBA00022695"/>
    </source>
</evidence>
<protein>
    <recommendedName>
        <fullName evidence="11">DAC domain-containing protein</fullName>
    </recommendedName>
</protein>
<keyword evidence="7" id="KW-0067">ATP-binding</keyword>
<dbReference type="GO" id="GO:0106408">
    <property type="term" value="F:diadenylate cyclase activity"/>
    <property type="evidence" value="ECO:0007669"/>
    <property type="project" value="UniProtKB-EC"/>
</dbReference>
<evidence type="ECO:0000256" key="6">
    <source>
        <dbReference type="ARBA" id="ARBA00022741"/>
    </source>
</evidence>
<dbReference type="NCBIfam" id="TIGR00159">
    <property type="entry name" value="diadenylate cyclase CdaA"/>
    <property type="match status" value="1"/>
</dbReference>
<reference evidence="12" key="1">
    <citation type="journal article" date="2014" name="Front. Microbiol.">
        <title>High frequency of phylogenetically diverse reductive dehalogenase-homologous genes in deep subseafloor sedimentary metagenomes.</title>
        <authorList>
            <person name="Kawai M."/>
            <person name="Futagami T."/>
            <person name="Toyoda A."/>
            <person name="Takaki Y."/>
            <person name="Nishi S."/>
            <person name="Hori S."/>
            <person name="Arai W."/>
            <person name="Tsubouchi T."/>
            <person name="Morono Y."/>
            <person name="Uchiyama I."/>
            <person name="Ito T."/>
            <person name="Fujiyama A."/>
            <person name="Inagaki F."/>
            <person name="Takami H."/>
        </authorList>
    </citation>
    <scope>NUCLEOTIDE SEQUENCE</scope>
    <source>
        <strain evidence="12">Expedition CK06-06</strain>
    </source>
</reference>
<evidence type="ECO:0000256" key="10">
    <source>
        <dbReference type="SAM" id="Phobius"/>
    </source>
</evidence>
<keyword evidence="2" id="KW-1003">Cell membrane</keyword>
<evidence type="ECO:0000259" key="11">
    <source>
        <dbReference type="PROSITE" id="PS51794"/>
    </source>
</evidence>